<proteinExistence type="predicted"/>
<evidence type="ECO:0000313" key="2">
    <source>
        <dbReference type="EMBL" id="CAD7413775.1"/>
    </source>
</evidence>
<organism evidence="2">
    <name type="scientific">Timema cristinae</name>
    <name type="common">Walking stick</name>
    <dbReference type="NCBI Taxonomy" id="61476"/>
    <lineage>
        <taxon>Eukaryota</taxon>
        <taxon>Metazoa</taxon>
        <taxon>Ecdysozoa</taxon>
        <taxon>Arthropoda</taxon>
        <taxon>Hexapoda</taxon>
        <taxon>Insecta</taxon>
        <taxon>Pterygota</taxon>
        <taxon>Neoptera</taxon>
        <taxon>Polyneoptera</taxon>
        <taxon>Phasmatodea</taxon>
        <taxon>Timematodea</taxon>
        <taxon>Timematoidea</taxon>
        <taxon>Timematidae</taxon>
        <taxon>Timema</taxon>
    </lineage>
</organism>
<dbReference type="EMBL" id="OC324009">
    <property type="protein sequence ID" value="CAD7413775.1"/>
    <property type="molecule type" value="Genomic_DNA"/>
</dbReference>
<sequence>MEGGNNGSILPPPAAVSPHHPTAGAPPPSKGDGVCAQAVVRQMGFKVLPQPVVAATVGPYSAPQSGFCGPVNQVGGDLSNGIPLRIIDERIKQLKRTPESDCDAQTWLKEQINALLGHLQDHGVSAEDHWADQLERQAVLSNVEQVLQSNASFLTSSPLYIKLHPFKEPSALTIEQDDGSICFCNGDSLFLFKGNLHSTTQHEAMYPNALTLVVVAKGRPGGVPTITATVVEANKHHGRQDVCTRKAKPVMPLAITSIFNTLFPLDKVEAKRGIVGMSVKINLSPMASWKNAEGTVRCLTVQIGKNWAATSLSYQSVSATRNILRRLV</sequence>
<evidence type="ECO:0000256" key="1">
    <source>
        <dbReference type="SAM" id="MobiDB-lite"/>
    </source>
</evidence>
<accession>A0A7R9HAE7</accession>
<reference evidence="2" key="1">
    <citation type="submission" date="2020-11" db="EMBL/GenBank/DDBJ databases">
        <authorList>
            <person name="Tran Van P."/>
        </authorList>
    </citation>
    <scope>NUCLEOTIDE SEQUENCE</scope>
</reference>
<feature type="region of interest" description="Disordered" evidence="1">
    <location>
        <begin position="1"/>
        <end position="33"/>
    </location>
</feature>
<protein>
    <submittedName>
        <fullName evidence="2">Uncharacterized protein</fullName>
    </submittedName>
</protein>
<name>A0A7R9HAE7_TIMCR</name>
<dbReference type="AlphaFoldDB" id="A0A7R9HAE7"/>
<gene>
    <name evidence="2" type="ORF">TCEB3V08_LOCUS11878</name>
</gene>